<reference evidence="6" key="1">
    <citation type="submission" date="2020-05" db="EMBL/GenBank/DDBJ databases">
        <authorList>
            <person name="Chiriac C."/>
            <person name="Salcher M."/>
            <person name="Ghai R."/>
            <person name="Kavagutti S V."/>
        </authorList>
    </citation>
    <scope>NUCLEOTIDE SEQUENCE</scope>
</reference>
<feature type="transmembrane region" description="Helical" evidence="5">
    <location>
        <begin position="6"/>
        <end position="24"/>
    </location>
</feature>
<feature type="transmembrane region" description="Helical" evidence="5">
    <location>
        <begin position="68"/>
        <end position="85"/>
    </location>
</feature>
<keyword evidence="2 5" id="KW-0812">Transmembrane</keyword>
<evidence type="ECO:0000313" key="6">
    <source>
        <dbReference type="EMBL" id="CAB4367809.1"/>
    </source>
</evidence>
<keyword evidence="4 5" id="KW-0472">Membrane</keyword>
<name>A0A6J6AG71_9ZZZZ</name>
<dbReference type="EMBL" id="CAETWZ010000043">
    <property type="protein sequence ID" value="CAB4367809.1"/>
    <property type="molecule type" value="Genomic_DNA"/>
</dbReference>
<feature type="transmembrane region" description="Helical" evidence="5">
    <location>
        <begin position="97"/>
        <end position="115"/>
    </location>
</feature>
<evidence type="ECO:0000256" key="3">
    <source>
        <dbReference type="ARBA" id="ARBA00022989"/>
    </source>
</evidence>
<feature type="transmembrane region" description="Helical" evidence="5">
    <location>
        <begin position="44"/>
        <end position="62"/>
    </location>
</feature>
<evidence type="ECO:0000256" key="4">
    <source>
        <dbReference type="ARBA" id="ARBA00023136"/>
    </source>
</evidence>
<dbReference type="AlphaFoldDB" id="A0A6J6AG71"/>
<evidence type="ECO:0000256" key="5">
    <source>
        <dbReference type="SAM" id="Phobius"/>
    </source>
</evidence>
<keyword evidence="3 5" id="KW-1133">Transmembrane helix</keyword>
<gene>
    <name evidence="6" type="ORF">UFOPK4179_00599</name>
</gene>
<evidence type="ECO:0000256" key="1">
    <source>
        <dbReference type="ARBA" id="ARBA00004141"/>
    </source>
</evidence>
<comment type="subcellular location">
    <subcellularLocation>
        <location evidence="1">Membrane</location>
        <topology evidence="1">Multi-pass membrane protein</topology>
    </subcellularLocation>
</comment>
<protein>
    <submittedName>
        <fullName evidence="6">Unannotated protein</fullName>
    </submittedName>
</protein>
<evidence type="ECO:0000256" key="2">
    <source>
        <dbReference type="ARBA" id="ARBA00022692"/>
    </source>
</evidence>
<dbReference type="GO" id="GO:0016020">
    <property type="term" value="C:membrane"/>
    <property type="evidence" value="ECO:0007669"/>
    <property type="project" value="UniProtKB-SubCell"/>
</dbReference>
<organism evidence="6">
    <name type="scientific">freshwater metagenome</name>
    <dbReference type="NCBI Taxonomy" id="449393"/>
    <lineage>
        <taxon>unclassified sequences</taxon>
        <taxon>metagenomes</taxon>
        <taxon>ecological metagenomes</taxon>
    </lineage>
</organism>
<dbReference type="InterPro" id="IPR032808">
    <property type="entry name" value="DoxX"/>
</dbReference>
<accession>A0A6J6AG71</accession>
<sequence length="116" mass="12155">MNNVSTVLAILLIAVCVGSAVMDFRKPAKLVEEMKKLKVPAERLPLLGAIKILGAAGLAIGFQKTQLGELAGAGLSIYFAIATLAHTRVKDSAKDTAPAFVLFVISVLYVLTTVAS</sequence>
<proteinExistence type="predicted"/>
<dbReference type="Pfam" id="PF13564">
    <property type="entry name" value="DoxX_2"/>
    <property type="match status" value="1"/>
</dbReference>